<dbReference type="PATRIC" id="fig|351160.9.peg.2854"/>
<keyword evidence="2" id="KW-0456">Lyase</keyword>
<dbReference type="RefSeq" id="WP_012037103.1">
    <property type="nucleotide sequence ID" value="NC_009464.1"/>
</dbReference>
<dbReference type="SUPFAM" id="SSF55154">
    <property type="entry name" value="CYTH-like phosphatases"/>
    <property type="match status" value="1"/>
</dbReference>
<proteinExistence type="predicted"/>
<evidence type="ECO:0000313" key="3">
    <source>
        <dbReference type="Proteomes" id="UP000000663"/>
    </source>
</evidence>
<dbReference type="KEGG" id="rci:LRC431"/>
<dbReference type="EC" id="4.6.1.1" evidence="2"/>
<dbReference type="InterPro" id="IPR033469">
    <property type="entry name" value="CYTH-like_dom_sf"/>
</dbReference>
<dbReference type="NCBIfam" id="TIGR00318">
    <property type="entry name" value="cyaB"/>
    <property type="match status" value="1"/>
</dbReference>
<dbReference type="AlphaFoldDB" id="Q0W8A4"/>
<dbReference type="STRING" id="351160.LRC431"/>
<sequence>MIEVEIKAPAGRAELTRKLSQLGAVFEKKVWQIDSYYNAPHRDFKDTDEALRLREQGSRIYMTYKGKKLDPLSKTRKEVEVEVGDRDKMEDILISLGFKKTLDVIKERQIYHYKGAEICLDRVEELGEFVEVEAIAENQKEIGAKRDEVITILRELGVRGDLIRESYLEMLLQKQQ</sequence>
<dbReference type="PANTHER" id="PTHR21028">
    <property type="entry name" value="SI:CH211-156B7.4"/>
    <property type="match status" value="1"/>
</dbReference>
<dbReference type="Proteomes" id="UP000000663">
    <property type="component" value="Chromosome"/>
</dbReference>
<dbReference type="InterPro" id="IPR008173">
    <property type="entry name" value="Adenylyl_cyclase_CyaB"/>
</dbReference>
<dbReference type="GO" id="GO:0004016">
    <property type="term" value="F:adenylate cyclase activity"/>
    <property type="evidence" value="ECO:0007669"/>
    <property type="project" value="UniProtKB-EC"/>
</dbReference>
<gene>
    <name evidence="2" type="primary">cyaB</name>
    <name evidence="2" type="ORF">LRC431</name>
</gene>
<accession>Q0W8A4</accession>
<dbReference type="Gene3D" id="2.40.320.10">
    <property type="entry name" value="Hypothetical Protein Pfu-838710-001"/>
    <property type="match status" value="1"/>
</dbReference>
<dbReference type="PROSITE" id="PS51707">
    <property type="entry name" value="CYTH"/>
    <property type="match status" value="1"/>
</dbReference>
<dbReference type="GeneID" id="5144970"/>
<dbReference type="OrthoDB" id="46040at2157"/>
<organism evidence="2 3">
    <name type="scientific">Methanocella arvoryzae (strain DSM 22066 / NBRC 105507 / MRE50)</name>
    <dbReference type="NCBI Taxonomy" id="351160"/>
    <lineage>
        <taxon>Archaea</taxon>
        <taxon>Methanobacteriati</taxon>
        <taxon>Methanobacteriota</taxon>
        <taxon>Stenosarchaea group</taxon>
        <taxon>Methanomicrobia</taxon>
        <taxon>Methanocellales</taxon>
        <taxon>Methanocellaceae</taxon>
        <taxon>Methanocella</taxon>
    </lineage>
</organism>
<dbReference type="InterPro" id="IPR023577">
    <property type="entry name" value="CYTH_domain"/>
</dbReference>
<dbReference type="PANTHER" id="PTHR21028:SF2">
    <property type="entry name" value="CYTH DOMAIN-CONTAINING PROTEIN"/>
    <property type="match status" value="1"/>
</dbReference>
<dbReference type="eggNOG" id="arCOG01723">
    <property type="taxonomic scope" value="Archaea"/>
</dbReference>
<dbReference type="CDD" id="cd07890">
    <property type="entry name" value="CYTH-like_AC_IV-like"/>
    <property type="match status" value="1"/>
</dbReference>
<dbReference type="SMART" id="SM01118">
    <property type="entry name" value="CYTH"/>
    <property type="match status" value="1"/>
</dbReference>
<keyword evidence="3" id="KW-1185">Reference proteome</keyword>
<feature type="domain" description="CYTH" evidence="1">
    <location>
        <begin position="1"/>
        <end position="173"/>
    </location>
</feature>
<evidence type="ECO:0000313" key="2">
    <source>
        <dbReference type="EMBL" id="CAJ35389.1"/>
    </source>
</evidence>
<evidence type="ECO:0000259" key="1">
    <source>
        <dbReference type="PROSITE" id="PS51707"/>
    </source>
</evidence>
<dbReference type="EMBL" id="AM114193">
    <property type="protein sequence ID" value="CAJ35389.1"/>
    <property type="molecule type" value="Genomic_DNA"/>
</dbReference>
<name>Q0W8A4_METAR</name>
<protein>
    <submittedName>
        <fullName evidence="2">Adenylate cyclase</fullName>
        <ecNumber evidence="2">4.6.1.1</ecNumber>
    </submittedName>
</protein>
<dbReference type="Pfam" id="PF01928">
    <property type="entry name" value="CYTH"/>
    <property type="match status" value="1"/>
</dbReference>
<reference evidence="2 3" key="1">
    <citation type="journal article" date="2006" name="Science">
        <title>Genome of rice cluster I archaea -- the key methane producers in the rice rhizosphere.</title>
        <authorList>
            <person name="Erkel C."/>
            <person name="Kube M."/>
            <person name="Reinhardt R."/>
            <person name="Liesack W."/>
        </authorList>
    </citation>
    <scope>NUCLEOTIDE SEQUENCE [LARGE SCALE GENOMIC DNA]</scope>
    <source>
        <strain evidence="3">DSM 22066 / NBRC 105507 / MRE50</strain>
    </source>
</reference>